<dbReference type="PROSITE" id="PS50181">
    <property type="entry name" value="FBOX"/>
    <property type="match status" value="1"/>
</dbReference>
<dbReference type="EMBL" id="CP144089">
    <property type="protein sequence ID" value="WWD02052.1"/>
    <property type="molecule type" value="Genomic_DNA"/>
</dbReference>
<dbReference type="Proteomes" id="UP001358614">
    <property type="component" value="Chromosome 1"/>
</dbReference>
<proteinExistence type="predicted"/>
<protein>
    <recommendedName>
        <fullName evidence="1">F-box domain-containing protein</fullName>
    </recommendedName>
</protein>
<dbReference type="Pfam" id="PF00646">
    <property type="entry name" value="F-box"/>
    <property type="match status" value="1"/>
</dbReference>
<dbReference type="SUPFAM" id="SSF81383">
    <property type="entry name" value="F-box domain"/>
    <property type="match status" value="1"/>
</dbReference>
<dbReference type="AlphaFoldDB" id="A0AAX4K6I3"/>
<dbReference type="RefSeq" id="XP_066080019.1">
    <property type="nucleotide sequence ID" value="XM_066223922.1"/>
</dbReference>
<sequence>MLSLPEELLEAFLTRLDFRSIIACSSTCEKLNQIITTSQPIQLKLHRALYQDHTTRPEQLQELKEPAIAIDQLSNLTRRQKAFEEFKQSLSTYDLGAGQEIISAYGGYIATVPCEGYEDPEVDENGYITILTLIKIPASKASTIEKTKKKVILEGQVSSVIVDISKNLVIVIKGSEDDMRVRAHIHRLFSWNTKEQKQALVNSLQMTRMRWNTFRGE</sequence>
<dbReference type="InterPro" id="IPR036047">
    <property type="entry name" value="F-box-like_dom_sf"/>
</dbReference>
<dbReference type="CDD" id="cd09917">
    <property type="entry name" value="F-box_SF"/>
    <property type="match status" value="1"/>
</dbReference>
<reference evidence="2 3" key="1">
    <citation type="submission" date="2024-01" db="EMBL/GenBank/DDBJ databases">
        <title>Comparative genomics of Cryptococcus and Kwoniella reveals pathogenesis evolution and contrasting modes of karyotype evolution via chromosome fusion or intercentromeric recombination.</title>
        <authorList>
            <person name="Coelho M.A."/>
            <person name="David-Palma M."/>
            <person name="Shea T."/>
            <person name="Bowers K."/>
            <person name="McGinley-Smith S."/>
            <person name="Mohammad A.W."/>
            <person name="Gnirke A."/>
            <person name="Yurkov A.M."/>
            <person name="Nowrousian M."/>
            <person name="Sun S."/>
            <person name="Cuomo C.A."/>
            <person name="Heitman J."/>
        </authorList>
    </citation>
    <scope>NUCLEOTIDE SEQUENCE [LARGE SCALE GENOMIC DNA]</scope>
    <source>
        <strain evidence="2 3">PYCC6329</strain>
    </source>
</reference>
<evidence type="ECO:0000313" key="3">
    <source>
        <dbReference type="Proteomes" id="UP001358614"/>
    </source>
</evidence>
<keyword evidence="3" id="KW-1185">Reference proteome</keyword>
<gene>
    <name evidence="2" type="ORF">V865_000090</name>
</gene>
<accession>A0AAX4K6I3</accession>
<evidence type="ECO:0000313" key="2">
    <source>
        <dbReference type="EMBL" id="WWD02052.1"/>
    </source>
</evidence>
<feature type="domain" description="F-box" evidence="1">
    <location>
        <begin position="1"/>
        <end position="53"/>
    </location>
</feature>
<name>A0AAX4K6I3_9TREE</name>
<dbReference type="KEGG" id="ker:91098894"/>
<dbReference type="InterPro" id="IPR001810">
    <property type="entry name" value="F-box_dom"/>
</dbReference>
<organism evidence="2 3">
    <name type="scientific">Kwoniella europaea PYCC6329</name>
    <dbReference type="NCBI Taxonomy" id="1423913"/>
    <lineage>
        <taxon>Eukaryota</taxon>
        <taxon>Fungi</taxon>
        <taxon>Dikarya</taxon>
        <taxon>Basidiomycota</taxon>
        <taxon>Agaricomycotina</taxon>
        <taxon>Tremellomycetes</taxon>
        <taxon>Tremellales</taxon>
        <taxon>Cryptococcaceae</taxon>
        <taxon>Kwoniella</taxon>
    </lineage>
</organism>
<dbReference type="GeneID" id="91098894"/>
<evidence type="ECO:0000259" key="1">
    <source>
        <dbReference type="PROSITE" id="PS50181"/>
    </source>
</evidence>